<dbReference type="EnsemblProtists" id="EOD39660">
    <property type="protein sequence ID" value="EOD39660"/>
    <property type="gene ID" value="EMIHUDRAFT_351529"/>
</dbReference>
<keyword evidence="2" id="KW-1185">Reference proteome</keyword>
<proteinExistence type="predicted"/>
<dbReference type="RefSeq" id="XP_005792089.1">
    <property type="nucleotide sequence ID" value="XM_005792032.1"/>
</dbReference>
<dbReference type="AlphaFoldDB" id="A0A0D3KV75"/>
<dbReference type="KEGG" id="ehx:EMIHUDRAFT_351529"/>
<evidence type="ECO:0000313" key="2">
    <source>
        <dbReference type="Proteomes" id="UP000013827"/>
    </source>
</evidence>
<dbReference type="HOGENOM" id="CLU_2948997_0_0_1"/>
<dbReference type="PaxDb" id="2903-EOD39660"/>
<name>A0A0D3KV75_EMIH1</name>
<reference evidence="1" key="2">
    <citation type="submission" date="2024-10" db="UniProtKB">
        <authorList>
            <consortium name="EnsemblProtists"/>
        </authorList>
    </citation>
    <scope>IDENTIFICATION</scope>
</reference>
<accession>A0A0D3KV75</accession>
<sequence>AERRDQLRQLFGEKAADDLVPLTSRERAEADAQEVQMLQDGPQELEWGAVRLVDVDMADG</sequence>
<evidence type="ECO:0000313" key="1">
    <source>
        <dbReference type="EnsemblProtists" id="EOD39660"/>
    </source>
</evidence>
<dbReference type="Proteomes" id="UP000013827">
    <property type="component" value="Unassembled WGS sequence"/>
</dbReference>
<organism evidence="1 2">
    <name type="scientific">Emiliania huxleyi (strain CCMP1516)</name>
    <dbReference type="NCBI Taxonomy" id="280463"/>
    <lineage>
        <taxon>Eukaryota</taxon>
        <taxon>Haptista</taxon>
        <taxon>Haptophyta</taxon>
        <taxon>Prymnesiophyceae</taxon>
        <taxon>Isochrysidales</taxon>
        <taxon>Noelaerhabdaceae</taxon>
        <taxon>Emiliania</taxon>
    </lineage>
</organism>
<dbReference type="GeneID" id="17284931"/>
<protein>
    <submittedName>
        <fullName evidence="1">Uncharacterized protein</fullName>
    </submittedName>
</protein>
<reference evidence="2" key="1">
    <citation type="journal article" date="2013" name="Nature">
        <title>Pan genome of the phytoplankton Emiliania underpins its global distribution.</title>
        <authorList>
            <person name="Read B.A."/>
            <person name="Kegel J."/>
            <person name="Klute M.J."/>
            <person name="Kuo A."/>
            <person name="Lefebvre S.C."/>
            <person name="Maumus F."/>
            <person name="Mayer C."/>
            <person name="Miller J."/>
            <person name="Monier A."/>
            <person name="Salamov A."/>
            <person name="Young J."/>
            <person name="Aguilar M."/>
            <person name="Claverie J.M."/>
            <person name="Frickenhaus S."/>
            <person name="Gonzalez K."/>
            <person name="Herman E.K."/>
            <person name="Lin Y.C."/>
            <person name="Napier J."/>
            <person name="Ogata H."/>
            <person name="Sarno A.F."/>
            <person name="Shmutz J."/>
            <person name="Schroeder D."/>
            <person name="de Vargas C."/>
            <person name="Verret F."/>
            <person name="von Dassow P."/>
            <person name="Valentin K."/>
            <person name="Van de Peer Y."/>
            <person name="Wheeler G."/>
            <person name="Dacks J.B."/>
            <person name="Delwiche C.F."/>
            <person name="Dyhrman S.T."/>
            <person name="Glockner G."/>
            <person name="John U."/>
            <person name="Richards T."/>
            <person name="Worden A.Z."/>
            <person name="Zhang X."/>
            <person name="Grigoriev I.V."/>
            <person name="Allen A.E."/>
            <person name="Bidle K."/>
            <person name="Borodovsky M."/>
            <person name="Bowler C."/>
            <person name="Brownlee C."/>
            <person name="Cock J.M."/>
            <person name="Elias M."/>
            <person name="Gladyshev V.N."/>
            <person name="Groth M."/>
            <person name="Guda C."/>
            <person name="Hadaegh A."/>
            <person name="Iglesias-Rodriguez M.D."/>
            <person name="Jenkins J."/>
            <person name="Jones B.M."/>
            <person name="Lawson T."/>
            <person name="Leese F."/>
            <person name="Lindquist E."/>
            <person name="Lobanov A."/>
            <person name="Lomsadze A."/>
            <person name="Malik S.B."/>
            <person name="Marsh M.E."/>
            <person name="Mackinder L."/>
            <person name="Mock T."/>
            <person name="Mueller-Roeber B."/>
            <person name="Pagarete A."/>
            <person name="Parker M."/>
            <person name="Probert I."/>
            <person name="Quesneville H."/>
            <person name="Raines C."/>
            <person name="Rensing S.A."/>
            <person name="Riano-Pachon D.M."/>
            <person name="Richier S."/>
            <person name="Rokitta S."/>
            <person name="Shiraiwa Y."/>
            <person name="Soanes D.M."/>
            <person name="van der Giezen M."/>
            <person name="Wahlund T.M."/>
            <person name="Williams B."/>
            <person name="Wilson W."/>
            <person name="Wolfe G."/>
            <person name="Wurch L.L."/>
        </authorList>
    </citation>
    <scope>NUCLEOTIDE SEQUENCE</scope>
</reference>